<dbReference type="EMBL" id="QPKB01000001">
    <property type="protein sequence ID" value="RWR72020.1"/>
    <property type="molecule type" value="Genomic_DNA"/>
</dbReference>
<evidence type="ECO:0000313" key="10">
    <source>
        <dbReference type="EMBL" id="RWR72020.1"/>
    </source>
</evidence>
<dbReference type="PANTHER" id="PTHR48059">
    <property type="entry name" value="POLYGALACTURONASE INHIBITOR 1"/>
    <property type="match status" value="1"/>
</dbReference>
<dbReference type="SUPFAM" id="SSF52058">
    <property type="entry name" value="L domain-like"/>
    <property type="match status" value="1"/>
</dbReference>
<keyword evidence="5" id="KW-1133">Transmembrane helix</keyword>
<dbReference type="AlphaFoldDB" id="A0A443N0M4"/>
<evidence type="ECO:0000256" key="8">
    <source>
        <dbReference type="SAM" id="SignalP"/>
    </source>
</evidence>
<feature type="chain" id="PRO_5019074326" evidence="8">
    <location>
        <begin position="25"/>
        <end position="493"/>
    </location>
</feature>
<dbReference type="Pfam" id="PF00560">
    <property type="entry name" value="LRR_1"/>
    <property type="match status" value="2"/>
</dbReference>
<gene>
    <name evidence="10" type="ORF">CKAN_00021200</name>
</gene>
<dbReference type="InterPro" id="IPR003591">
    <property type="entry name" value="Leu-rich_rpt_typical-subtyp"/>
</dbReference>
<dbReference type="SMART" id="SM00365">
    <property type="entry name" value="LRR_SD22"/>
    <property type="match status" value="3"/>
</dbReference>
<feature type="signal peptide" evidence="8">
    <location>
        <begin position="1"/>
        <end position="24"/>
    </location>
</feature>
<keyword evidence="8" id="KW-0732">Signal</keyword>
<sequence>MAALPFSQCLFLLLVLFLSQSTLLLLTNAAKCHPDDESALLSFKSAVTADPSGMLSTWKPATDCCTWSGVTCQVDNRVTTLSLYGNSSDPKRFLSATISPSLSKLGYLDGIYFFDLRNVSGTFPTFLSRLRNLRYIYIENGNLYGPLPNNLGQLLPSLEALSLAGNRFSGRIPSSISALGGLSQLNLGQNSLSGGIPAEIGRLKNLTLLSLAGNRLSGKIPDLSSLSALRVLRLSQNSLVGEIPSTISNLSTKLIYLELGHNKFTGNIPSFLGNFKSLDTLDLSSNLLTGVVPKSFRNLTKIFNLNLSSNNLVDPFPEMEVKGIESLDLSHNRFNLGRIPTWVTSSPIIYSLKLVGCGIKMNLSEWRPKETYFYDFIDLSENGIWGSPVELINRTDYLVGFWGAGNRMRFDMGELRLPKTMKFLDLSRNLVFGKVPGSISGLKEVNLSYNHLCGRIPATKFPATAFVGNDYGKVTMAIFHLSKRRESCICKYA</sequence>
<dbReference type="OrthoDB" id="676979at2759"/>
<evidence type="ECO:0000313" key="11">
    <source>
        <dbReference type="Proteomes" id="UP000283530"/>
    </source>
</evidence>
<feature type="domain" description="Leucine-rich repeat-containing N-terminal plant-type" evidence="9">
    <location>
        <begin position="33"/>
        <end position="72"/>
    </location>
</feature>
<dbReference type="FunFam" id="3.80.10.10:FF:000383">
    <property type="entry name" value="Leucine-rich repeat receptor protein kinase EMS1"/>
    <property type="match status" value="2"/>
</dbReference>
<dbReference type="InterPro" id="IPR013210">
    <property type="entry name" value="LRR_N_plant-typ"/>
</dbReference>
<keyword evidence="4" id="KW-0677">Repeat</keyword>
<proteinExistence type="inferred from homology"/>
<dbReference type="InterPro" id="IPR001611">
    <property type="entry name" value="Leu-rich_rpt"/>
</dbReference>
<dbReference type="PANTHER" id="PTHR48059:SF19">
    <property type="entry name" value="RECEPTOR-LIKE PROTEIN KINASE 5"/>
    <property type="match status" value="1"/>
</dbReference>
<organism evidence="10 11">
    <name type="scientific">Cinnamomum micranthum f. kanehirae</name>
    <dbReference type="NCBI Taxonomy" id="337451"/>
    <lineage>
        <taxon>Eukaryota</taxon>
        <taxon>Viridiplantae</taxon>
        <taxon>Streptophyta</taxon>
        <taxon>Embryophyta</taxon>
        <taxon>Tracheophyta</taxon>
        <taxon>Spermatophyta</taxon>
        <taxon>Magnoliopsida</taxon>
        <taxon>Magnoliidae</taxon>
        <taxon>Laurales</taxon>
        <taxon>Lauraceae</taxon>
        <taxon>Cinnamomum</taxon>
    </lineage>
</organism>
<keyword evidence="11" id="KW-1185">Reference proteome</keyword>
<dbReference type="Proteomes" id="UP000283530">
    <property type="component" value="Unassembled WGS sequence"/>
</dbReference>
<reference evidence="10 11" key="1">
    <citation type="journal article" date="2019" name="Nat. Plants">
        <title>Stout camphor tree genome fills gaps in understanding of flowering plant genome evolution.</title>
        <authorList>
            <person name="Chaw S.M."/>
            <person name="Liu Y.C."/>
            <person name="Wu Y.W."/>
            <person name="Wang H.Y."/>
            <person name="Lin C.I."/>
            <person name="Wu C.S."/>
            <person name="Ke H.M."/>
            <person name="Chang L.Y."/>
            <person name="Hsu C.Y."/>
            <person name="Yang H.T."/>
            <person name="Sudianto E."/>
            <person name="Hsu M.H."/>
            <person name="Wu K.P."/>
            <person name="Wang L.N."/>
            <person name="Leebens-Mack J.H."/>
            <person name="Tsai I.J."/>
        </authorList>
    </citation>
    <scope>NUCLEOTIDE SEQUENCE [LARGE SCALE GENOMIC DNA]</scope>
    <source>
        <strain evidence="11">cv. Chaw 1501</strain>
        <tissue evidence="10">Young leaves</tissue>
    </source>
</reference>
<evidence type="ECO:0000256" key="1">
    <source>
        <dbReference type="ARBA" id="ARBA00004196"/>
    </source>
</evidence>
<evidence type="ECO:0000256" key="6">
    <source>
        <dbReference type="ARBA" id="ARBA00023136"/>
    </source>
</evidence>
<dbReference type="Gene3D" id="3.80.10.10">
    <property type="entry name" value="Ribonuclease Inhibitor"/>
    <property type="match status" value="2"/>
</dbReference>
<dbReference type="STRING" id="337451.A0A443N0M4"/>
<keyword evidence="6" id="KW-0472">Membrane</keyword>
<dbReference type="InterPro" id="IPR051848">
    <property type="entry name" value="PGIP"/>
</dbReference>
<accession>A0A443N0M4</accession>
<keyword evidence="2" id="KW-0433">Leucine-rich repeat</keyword>
<evidence type="ECO:0000256" key="5">
    <source>
        <dbReference type="ARBA" id="ARBA00022989"/>
    </source>
</evidence>
<evidence type="ECO:0000256" key="7">
    <source>
        <dbReference type="ARBA" id="ARBA00038043"/>
    </source>
</evidence>
<evidence type="ECO:0000256" key="2">
    <source>
        <dbReference type="ARBA" id="ARBA00022614"/>
    </source>
</evidence>
<name>A0A443N0M4_9MAGN</name>
<dbReference type="Pfam" id="PF08263">
    <property type="entry name" value="LRRNT_2"/>
    <property type="match status" value="1"/>
</dbReference>
<comment type="subcellular location">
    <subcellularLocation>
        <location evidence="1">Cell envelope</location>
    </subcellularLocation>
</comment>
<evidence type="ECO:0000256" key="3">
    <source>
        <dbReference type="ARBA" id="ARBA00022692"/>
    </source>
</evidence>
<comment type="similarity">
    <text evidence="7">Belongs to the polygalacturonase-inhibiting protein family.</text>
</comment>
<dbReference type="SMART" id="SM00369">
    <property type="entry name" value="LRR_TYP"/>
    <property type="match status" value="4"/>
</dbReference>
<evidence type="ECO:0000259" key="9">
    <source>
        <dbReference type="Pfam" id="PF08263"/>
    </source>
</evidence>
<keyword evidence="3" id="KW-0812">Transmembrane</keyword>
<dbReference type="PROSITE" id="PS51450">
    <property type="entry name" value="LRR"/>
    <property type="match status" value="1"/>
</dbReference>
<dbReference type="InterPro" id="IPR032675">
    <property type="entry name" value="LRR_dom_sf"/>
</dbReference>
<comment type="caution">
    <text evidence="10">The sequence shown here is derived from an EMBL/GenBank/DDBJ whole genome shotgun (WGS) entry which is preliminary data.</text>
</comment>
<evidence type="ECO:0000256" key="4">
    <source>
        <dbReference type="ARBA" id="ARBA00022737"/>
    </source>
</evidence>
<protein>
    <submittedName>
        <fullName evidence="10">DNA damage-repair/toleration protein DRT100-like protein isoform X1</fullName>
    </submittedName>
</protein>
<dbReference type="Pfam" id="PF13855">
    <property type="entry name" value="LRR_8"/>
    <property type="match status" value="2"/>
</dbReference>